<gene>
    <name evidence="1" type="ORF">GCM10011583_54700</name>
</gene>
<name>A0ABQ2ELZ5_9ACTN</name>
<protein>
    <submittedName>
        <fullName evidence="1">Uncharacterized protein</fullName>
    </submittedName>
</protein>
<reference evidence="2" key="1">
    <citation type="journal article" date="2019" name="Int. J. Syst. Evol. Microbiol.">
        <title>The Global Catalogue of Microorganisms (GCM) 10K type strain sequencing project: providing services to taxonomists for standard genome sequencing and annotation.</title>
        <authorList>
            <consortium name="The Broad Institute Genomics Platform"/>
            <consortium name="The Broad Institute Genome Sequencing Center for Infectious Disease"/>
            <person name="Wu L."/>
            <person name="Ma J."/>
        </authorList>
    </citation>
    <scope>NUCLEOTIDE SEQUENCE [LARGE SCALE GENOMIC DNA]</scope>
    <source>
        <strain evidence="2">CGMCC 4.7275</strain>
    </source>
</reference>
<sequence>MLDQRRDVIDLAPHRVVGVVAAGTPAATVIVDDGEVRGEEAGEFLVSERSASAEDTRITVGPLPDRSNAVGVPSLETTVDFTVAADWRVGAMLFSPLHVEVPYF</sequence>
<evidence type="ECO:0000313" key="1">
    <source>
        <dbReference type="EMBL" id="GGK15880.1"/>
    </source>
</evidence>
<dbReference type="EMBL" id="BMMV01000021">
    <property type="protein sequence ID" value="GGK15880.1"/>
    <property type="molecule type" value="Genomic_DNA"/>
</dbReference>
<evidence type="ECO:0000313" key="2">
    <source>
        <dbReference type="Proteomes" id="UP000660265"/>
    </source>
</evidence>
<dbReference type="Proteomes" id="UP000660265">
    <property type="component" value="Unassembled WGS sequence"/>
</dbReference>
<keyword evidence="2" id="KW-1185">Reference proteome</keyword>
<accession>A0ABQ2ELZ5</accession>
<organism evidence="1 2">
    <name type="scientific">Streptomyces camponoticapitis</name>
    <dbReference type="NCBI Taxonomy" id="1616125"/>
    <lineage>
        <taxon>Bacteria</taxon>
        <taxon>Bacillati</taxon>
        <taxon>Actinomycetota</taxon>
        <taxon>Actinomycetes</taxon>
        <taxon>Kitasatosporales</taxon>
        <taxon>Streptomycetaceae</taxon>
        <taxon>Streptomyces</taxon>
    </lineage>
</organism>
<proteinExistence type="predicted"/>
<comment type="caution">
    <text evidence="1">The sequence shown here is derived from an EMBL/GenBank/DDBJ whole genome shotgun (WGS) entry which is preliminary data.</text>
</comment>